<reference evidence="2" key="1">
    <citation type="submission" date="2023-04" db="EMBL/GenBank/DDBJ databases">
        <title>Phytophthora fragariaefolia NBRC 109709.</title>
        <authorList>
            <person name="Ichikawa N."/>
            <person name="Sato H."/>
            <person name="Tonouchi N."/>
        </authorList>
    </citation>
    <scope>NUCLEOTIDE SEQUENCE</scope>
    <source>
        <strain evidence="2">NBRC 109709</strain>
    </source>
</reference>
<organism evidence="2 3">
    <name type="scientific">Phytophthora fragariaefolia</name>
    <dbReference type="NCBI Taxonomy" id="1490495"/>
    <lineage>
        <taxon>Eukaryota</taxon>
        <taxon>Sar</taxon>
        <taxon>Stramenopiles</taxon>
        <taxon>Oomycota</taxon>
        <taxon>Peronosporomycetes</taxon>
        <taxon>Peronosporales</taxon>
        <taxon>Peronosporaceae</taxon>
        <taxon>Phytophthora</taxon>
    </lineage>
</organism>
<accession>A0A9W6YGW2</accession>
<proteinExistence type="predicted"/>
<sequence>MFSEPAIPFTRPDHPIDMAPTRDPTAATSEPPVTLESKVAEEEQICYHEGGDLFAEDVEQHMALLPEVVSTTDEVTIEDIQATRVQHARGDRSTAPDHLATQASPDRQRKRPAPGCPRRGL</sequence>
<keyword evidence="3" id="KW-1185">Reference proteome</keyword>
<evidence type="ECO:0000256" key="1">
    <source>
        <dbReference type="SAM" id="MobiDB-lite"/>
    </source>
</evidence>
<dbReference type="EMBL" id="BSXT01006420">
    <property type="protein sequence ID" value="GMF62503.1"/>
    <property type="molecule type" value="Genomic_DNA"/>
</dbReference>
<dbReference type="OrthoDB" id="129593at2759"/>
<evidence type="ECO:0000313" key="3">
    <source>
        <dbReference type="Proteomes" id="UP001165121"/>
    </source>
</evidence>
<comment type="caution">
    <text evidence="2">The sequence shown here is derived from an EMBL/GenBank/DDBJ whole genome shotgun (WGS) entry which is preliminary data.</text>
</comment>
<protein>
    <submittedName>
        <fullName evidence="2">Unnamed protein product</fullName>
    </submittedName>
</protein>
<dbReference type="AlphaFoldDB" id="A0A9W6YGW2"/>
<name>A0A9W6YGW2_9STRA</name>
<dbReference type="Proteomes" id="UP001165121">
    <property type="component" value="Unassembled WGS sequence"/>
</dbReference>
<evidence type="ECO:0000313" key="2">
    <source>
        <dbReference type="EMBL" id="GMF62503.1"/>
    </source>
</evidence>
<gene>
    <name evidence="2" type="ORF">Pfra01_002725700</name>
</gene>
<feature type="region of interest" description="Disordered" evidence="1">
    <location>
        <begin position="84"/>
        <end position="121"/>
    </location>
</feature>
<feature type="region of interest" description="Disordered" evidence="1">
    <location>
        <begin position="1"/>
        <end position="36"/>
    </location>
</feature>